<reference evidence="1 2" key="1">
    <citation type="submission" date="2018-09" db="EMBL/GenBank/DDBJ databases">
        <title>Cohnella cavernae sp. nov., isolated from a karst cave.</title>
        <authorList>
            <person name="Zhu H."/>
        </authorList>
    </citation>
    <scope>NUCLEOTIDE SEQUENCE [LARGE SCALE GENOMIC DNA]</scope>
    <source>
        <strain evidence="1 2">K2E09-144</strain>
    </source>
</reference>
<organism evidence="1 2">
    <name type="scientific">Cohnella faecalis</name>
    <dbReference type="NCBI Taxonomy" id="2315694"/>
    <lineage>
        <taxon>Bacteria</taxon>
        <taxon>Bacillati</taxon>
        <taxon>Bacillota</taxon>
        <taxon>Bacilli</taxon>
        <taxon>Bacillales</taxon>
        <taxon>Paenibacillaceae</taxon>
        <taxon>Cohnella</taxon>
    </lineage>
</organism>
<name>A0A398CXT5_9BACL</name>
<accession>A0A398CXT5</accession>
<dbReference type="AlphaFoldDB" id="A0A398CXT5"/>
<comment type="caution">
    <text evidence="1">The sequence shown here is derived from an EMBL/GenBank/DDBJ whole genome shotgun (WGS) entry which is preliminary data.</text>
</comment>
<dbReference type="Proteomes" id="UP000266340">
    <property type="component" value="Unassembled WGS sequence"/>
</dbReference>
<dbReference type="OrthoDB" id="2449468at2"/>
<gene>
    <name evidence="1" type="ORF">D3H35_08800</name>
</gene>
<proteinExistence type="predicted"/>
<protein>
    <submittedName>
        <fullName evidence="1">Uncharacterized protein</fullName>
    </submittedName>
</protein>
<sequence length="66" mass="7318">MGTIRLRCAAFEAGFFNGFHMPDTLIEELNGFHVPFDRLRALPGVEEAASIRLRQIAGALQLDTES</sequence>
<dbReference type="RefSeq" id="WP_158594010.1">
    <property type="nucleotide sequence ID" value="NZ_QXJM01000029.1"/>
</dbReference>
<evidence type="ECO:0000313" key="2">
    <source>
        <dbReference type="Proteomes" id="UP000266340"/>
    </source>
</evidence>
<dbReference type="EMBL" id="QXJM01000029">
    <property type="protein sequence ID" value="RIE04041.1"/>
    <property type="molecule type" value="Genomic_DNA"/>
</dbReference>
<keyword evidence="2" id="KW-1185">Reference proteome</keyword>
<evidence type="ECO:0000313" key="1">
    <source>
        <dbReference type="EMBL" id="RIE04041.1"/>
    </source>
</evidence>